<comment type="caution">
    <text evidence="2">The sequence shown here is derived from an EMBL/GenBank/DDBJ whole genome shotgun (WGS) entry which is preliminary data.</text>
</comment>
<feature type="region of interest" description="Disordered" evidence="1">
    <location>
        <begin position="1"/>
        <end position="22"/>
    </location>
</feature>
<organism evidence="2 3">
    <name type="scientific">Pleurodeles waltl</name>
    <name type="common">Iberian ribbed newt</name>
    <dbReference type="NCBI Taxonomy" id="8319"/>
    <lineage>
        <taxon>Eukaryota</taxon>
        <taxon>Metazoa</taxon>
        <taxon>Chordata</taxon>
        <taxon>Craniata</taxon>
        <taxon>Vertebrata</taxon>
        <taxon>Euteleostomi</taxon>
        <taxon>Amphibia</taxon>
        <taxon>Batrachia</taxon>
        <taxon>Caudata</taxon>
        <taxon>Salamandroidea</taxon>
        <taxon>Salamandridae</taxon>
        <taxon>Pleurodelinae</taxon>
        <taxon>Pleurodeles</taxon>
    </lineage>
</organism>
<reference evidence="2" key="1">
    <citation type="journal article" date="2022" name="bioRxiv">
        <title>Sequencing and chromosome-scale assembly of the giantPleurodeles waltlgenome.</title>
        <authorList>
            <person name="Brown T."/>
            <person name="Elewa A."/>
            <person name="Iarovenko S."/>
            <person name="Subramanian E."/>
            <person name="Araus A.J."/>
            <person name="Petzold A."/>
            <person name="Susuki M."/>
            <person name="Suzuki K.-i.T."/>
            <person name="Hayashi T."/>
            <person name="Toyoda A."/>
            <person name="Oliveira C."/>
            <person name="Osipova E."/>
            <person name="Leigh N.D."/>
            <person name="Simon A."/>
            <person name="Yun M.H."/>
        </authorList>
    </citation>
    <scope>NUCLEOTIDE SEQUENCE</scope>
    <source>
        <strain evidence="2">20211129_DDA</strain>
        <tissue evidence="2">Liver</tissue>
    </source>
</reference>
<evidence type="ECO:0000256" key="1">
    <source>
        <dbReference type="SAM" id="MobiDB-lite"/>
    </source>
</evidence>
<gene>
    <name evidence="2" type="ORF">NDU88_013035</name>
</gene>
<dbReference type="EMBL" id="JANPWB010000010">
    <property type="protein sequence ID" value="KAJ1146775.1"/>
    <property type="molecule type" value="Genomic_DNA"/>
</dbReference>
<evidence type="ECO:0000313" key="2">
    <source>
        <dbReference type="EMBL" id="KAJ1146775.1"/>
    </source>
</evidence>
<proteinExistence type="predicted"/>
<feature type="compositionally biased region" description="Polar residues" evidence="1">
    <location>
        <begin position="1"/>
        <end position="18"/>
    </location>
</feature>
<accession>A0AAV7R3H3</accession>
<sequence length="90" mass="10181">MCGSRWTESTRSGSSGLNVPQEDPCILGIVLYAVDRKHSSKAQAQPESVRTGETLRRLKSSDGRPTWRRRASSIHRNTLTMGRRIRKEEV</sequence>
<dbReference type="Proteomes" id="UP001066276">
    <property type="component" value="Chromosome 6"/>
</dbReference>
<dbReference type="AlphaFoldDB" id="A0AAV7R3H3"/>
<evidence type="ECO:0000313" key="3">
    <source>
        <dbReference type="Proteomes" id="UP001066276"/>
    </source>
</evidence>
<feature type="region of interest" description="Disordered" evidence="1">
    <location>
        <begin position="38"/>
        <end position="68"/>
    </location>
</feature>
<protein>
    <submittedName>
        <fullName evidence="2">Uncharacterized protein</fullName>
    </submittedName>
</protein>
<keyword evidence="3" id="KW-1185">Reference proteome</keyword>
<feature type="compositionally biased region" description="Basic and acidic residues" evidence="1">
    <location>
        <begin position="53"/>
        <end position="62"/>
    </location>
</feature>
<name>A0AAV7R3H3_PLEWA</name>